<name>A0A0P7BJN1_9HYPO</name>
<evidence type="ECO:0000313" key="1">
    <source>
        <dbReference type="EMBL" id="KPM43912.1"/>
    </source>
</evidence>
<reference evidence="1 2" key="1">
    <citation type="submission" date="2015-09" db="EMBL/GenBank/DDBJ databases">
        <title>Draft genome of a European isolate of the apple canker pathogen Neonectria ditissima.</title>
        <authorList>
            <person name="Gomez-Cortecero A."/>
            <person name="Harrison R.J."/>
            <person name="Armitage A.D."/>
        </authorList>
    </citation>
    <scope>NUCLEOTIDE SEQUENCE [LARGE SCALE GENOMIC DNA]</scope>
    <source>
        <strain evidence="1 2">R09/05</strain>
    </source>
</reference>
<comment type="caution">
    <text evidence="1">The sequence shown here is derived from an EMBL/GenBank/DDBJ whole genome shotgun (WGS) entry which is preliminary data.</text>
</comment>
<organism evidence="1 2">
    <name type="scientific">Neonectria ditissima</name>
    <dbReference type="NCBI Taxonomy" id="78410"/>
    <lineage>
        <taxon>Eukaryota</taxon>
        <taxon>Fungi</taxon>
        <taxon>Dikarya</taxon>
        <taxon>Ascomycota</taxon>
        <taxon>Pezizomycotina</taxon>
        <taxon>Sordariomycetes</taxon>
        <taxon>Hypocreomycetidae</taxon>
        <taxon>Hypocreales</taxon>
        <taxon>Nectriaceae</taxon>
        <taxon>Neonectria</taxon>
    </lineage>
</organism>
<keyword evidence="2" id="KW-1185">Reference proteome</keyword>
<dbReference type="Gene3D" id="3.30.559.30">
    <property type="entry name" value="Nonribosomal peptide synthetase, condensation domain"/>
    <property type="match status" value="1"/>
</dbReference>
<dbReference type="OrthoDB" id="10000533at2759"/>
<dbReference type="SUPFAM" id="SSF52777">
    <property type="entry name" value="CoA-dependent acyltransferases"/>
    <property type="match status" value="1"/>
</dbReference>
<gene>
    <name evidence="1" type="ORF">AK830_g2614</name>
</gene>
<dbReference type="STRING" id="78410.A0A0P7BJN1"/>
<sequence>MASQPWTRTGNAWQRSTGGMESFYASITTPDGQVGHWIICCVVQFEYLGQPIDLEKTLRDGWISLRHKYPGLASTVSGNTRVCEAPEEANIDEWTKKTFRVDEDTTAEQLFARLRSISSITLHYLPKTRELVINAPHSLIDGRGVIYLYNALFSQLANPQGTTGNITGLPPTENKLLGLNSVSSEQNIQAAQNLLSRFANPKLPVRMPNVNFDQTPGDAARAQLKIPSGATAAIVAACKERGFTVTAAWHAALILAVREIQAAAGEDGSAFTTFTNFDLRRWFPESFDAAGIFAGPYHIALPVSVDLDGKEFVEIARDLSKNYKDPMAFAQGDLNFIPPTIAACEEIFKMGPAPSSTPVLSSMGVIDNYLKRNQGDWKICEYWLADTMLSAEIQSFLWTWREELVLSGSYNAAYYETQEVDRFLEAIKEKLLQGLGIER</sequence>
<dbReference type="PANTHER" id="PTHR42034">
    <property type="entry name" value="CHROMOSOME 7, WHOLE GENOME SHOTGUN SEQUENCE-RELATED"/>
    <property type="match status" value="1"/>
</dbReference>
<dbReference type="Proteomes" id="UP000050424">
    <property type="component" value="Unassembled WGS sequence"/>
</dbReference>
<dbReference type="Gene3D" id="3.30.559.10">
    <property type="entry name" value="Chloramphenicol acetyltransferase-like domain"/>
    <property type="match status" value="1"/>
</dbReference>
<dbReference type="InterPro" id="IPR023213">
    <property type="entry name" value="CAT-like_dom_sf"/>
</dbReference>
<dbReference type="PANTHER" id="PTHR42034:SF1">
    <property type="entry name" value="CONDENSATION DOMAIN-CONTAINING PROTEIN"/>
    <property type="match status" value="1"/>
</dbReference>
<evidence type="ECO:0000313" key="2">
    <source>
        <dbReference type="Proteomes" id="UP000050424"/>
    </source>
</evidence>
<protein>
    <recommendedName>
        <fullName evidence="3">Condensation domain-containing protein</fullName>
    </recommendedName>
</protein>
<evidence type="ECO:0008006" key="3">
    <source>
        <dbReference type="Google" id="ProtNLM"/>
    </source>
</evidence>
<proteinExistence type="predicted"/>
<accession>A0A0P7BJN1</accession>
<dbReference type="AlphaFoldDB" id="A0A0P7BJN1"/>
<dbReference type="EMBL" id="LKCW01000025">
    <property type="protein sequence ID" value="KPM43912.1"/>
    <property type="molecule type" value="Genomic_DNA"/>
</dbReference>